<dbReference type="GO" id="GO:0006310">
    <property type="term" value="P:DNA recombination"/>
    <property type="evidence" value="ECO:0007669"/>
    <property type="project" value="UniProtKB-KW"/>
</dbReference>
<organism evidence="6 7">
    <name type="scientific">Cognaticolwellia beringensis</name>
    <dbReference type="NCBI Taxonomy" id="1967665"/>
    <lineage>
        <taxon>Bacteria</taxon>
        <taxon>Pseudomonadati</taxon>
        <taxon>Pseudomonadota</taxon>
        <taxon>Gammaproteobacteria</taxon>
        <taxon>Alteromonadales</taxon>
        <taxon>Colwelliaceae</taxon>
        <taxon>Cognaticolwellia</taxon>
    </lineage>
</organism>
<dbReference type="InterPro" id="IPR038488">
    <property type="entry name" value="Integrase_DNA-bd_sf"/>
</dbReference>
<name>A0A222G5E3_9GAMM</name>
<dbReference type="Pfam" id="PF00589">
    <property type="entry name" value="Phage_integrase"/>
    <property type="match status" value="1"/>
</dbReference>
<dbReference type="Gene3D" id="1.10.443.10">
    <property type="entry name" value="Intergrase catalytic core"/>
    <property type="match status" value="1"/>
</dbReference>
<dbReference type="PANTHER" id="PTHR30629">
    <property type="entry name" value="PROPHAGE INTEGRASE"/>
    <property type="match status" value="1"/>
</dbReference>
<dbReference type="RefSeq" id="WP_081149614.1">
    <property type="nucleotide sequence ID" value="NZ_CP020465.1"/>
</dbReference>
<evidence type="ECO:0000256" key="3">
    <source>
        <dbReference type="ARBA" id="ARBA00023125"/>
    </source>
</evidence>
<keyword evidence="2" id="KW-0229">DNA integration</keyword>
<dbReference type="Proteomes" id="UP000202259">
    <property type="component" value="Chromosome"/>
</dbReference>
<evidence type="ECO:0000256" key="1">
    <source>
        <dbReference type="ARBA" id="ARBA00008857"/>
    </source>
</evidence>
<dbReference type="Pfam" id="PF22022">
    <property type="entry name" value="Phage_int_M"/>
    <property type="match status" value="1"/>
</dbReference>
<dbReference type="Gene3D" id="3.30.160.390">
    <property type="entry name" value="Integrase, DNA-binding domain"/>
    <property type="match status" value="1"/>
</dbReference>
<comment type="similarity">
    <text evidence="1">Belongs to the 'phage' integrase family.</text>
</comment>
<proteinExistence type="inferred from homology"/>
<dbReference type="KEGG" id="cber:B5D82_04705"/>
<feature type="domain" description="Tyr recombinase" evidence="5">
    <location>
        <begin position="200"/>
        <end position="391"/>
    </location>
</feature>
<dbReference type="OrthoDB" id="9795573at2"/>
<dbReference type="InterPro" id="IPR025166">
    <property type="entry name" value="Integrase_DNA_bind_dom"/>
</dbReference>
<dbReference type="PROSITE" id="PS51898">
    <property type="entry name" value="TYR_RECOMBINASE"/>
    <property type="match status" value="1"/>
</dbReference>
<dbReference type="InterPro" id="IPR002104">
    <property type="entry name" value="Integrase_catalytic"/>
</dbReference>
<dbReference type="SUPFAM" id="SSF56349">
    <property type="entry name" value="DNA breaking-rejoining enzymes"/>
    <property type="match status" value="1"/>
</dbReference>
<gene>
    <name evidence="6" type="ORF">B5D82_04705</name>
</gene>
<evidence type="ECO:0000313" key="7">
    <source>
        <dbReference type="Proteomes" id="UP000202259"/>
    </source>
</evidence>
<dbReference type="InterPro" id="IPR011010">
    <property type="entry name" value="DNA_brk_join_enz"/>
</dbReference>
<keyword evidence="7" id="KW-1185">Reference proteome</keyword>
<accession>A0A222G5E3</accession>
<dbReference type="EMBL" id="CP020465">
    <property type="protein sequence ID" value="ASP47125.1"/>
    <property type="molecule type" value="Genomic_DNA"/>
</dbReference>
<protein>
    <recommendedName>
        <fullName evidence="5">Tyr recombinase domain-containing protein</fullName>
    </recommendedName>
</protein>
<dbReference type="InterPro" id="IPR053876">
    <property type="entry name" value="Phage_int_M"/>
</dbReference>
<evidence type="ECO:0000259" key="5">
    <source>
        <dbReference type="PROSITE" id="PS51898"/>
    </source>
</evidence>
<evidence type="ECO:0000313" key="6">
    <source>
        <dbReference type="EMBL" id="ASP47125.1"/>
    </source>
</evidence>
<dbReference type="CDD" id="cd00801">
    <property type="entry name" value="INT_P4_C"/>
    <property type="match status" value="1"/>
</dbReference>
<keyword evidence="4" id="KW-0233">DNA recombination</keyword>
<dbReference type="Gene3D" id="1.10.150.130">
    <property type="match status" value="1"/>
</dbReference>
<sequence length="405" mass="46657">MALTVKKIEAIKAIGKRFEVSDKDGLSVRVSATGKLTFQYRYRKDGKQQRFDYGDFGTLEGQLTLAKARELHHINKNKISQGFFPKKDQESTKGVETVADLFNSWFNKYCVKNRKTTDHAKQLIDADIIPEIGSIKIEKMKKAHFRDLFDGIIERGSMTQAEKCRALCKQVLNWSVERDYIQVNPLQNFSARAIGYKYKPKDRFLNDEEIGIVWNGLDCSEMATPTINAIKIMFLTGLRRSEPYLAELKHINLDNRVWTIPKENNKSDRENEVMISSLLLEVLENQRDYCIQLGGSKWLFPSIKDPSIPITPRSVTNAVRRHCERGHWKGENGEPIPKFTPHALRHTFETKLTEIGIEYIVMKQMINHSIGNMSDVYNHANLNEKKLEAMEKWADKIRSCIGDSE</sequence>
<dbReference type="AlphaFoldDB" id="A0A222G5E3"/>
<reference evidence="6 7" key="1">
    <citation type="submission" date="2017-08" db="EMBL/GenBank/DDBJ databases">
        <title>Complete genome of Colwellia sp. NB097-1, a psychrophile bacterium ioslated from Bering Sea.</title>
        <authorList>
            <person name="Chen X."/>
        </authorList>
    </citation>
    <scope>NUCLEOTIDE SEQUENCE [LARGE SCALE GENOMIC DNA]</scope>
    <source>
        <strain evidence="6 7">NB097-1</strain>
    </source>
</reference>
<evidence type="ECO:0000256" key="4">
    <source>
        <dbReference type="ARBA" id="ARBA00023172"/>
    </source>
</evidence>
<evidence type="ECO:0000256" key="2">
    <source>
        <dbReference type="ARBA" id="ARBA00022908"/>
    </source>
</evidence>
<keyword evidence="3" id="KW-0238">DNA-binding</keyword>
<dbReference type="GO" id="GO:0015074">
    <property type="term" value="P:DNA integration"/>
    <property type="evidence" value="ECO:0007669"/>
    <property type="project" value="UniProtKB-KW"/>
</dbReference>
<dbReference type="InterPro" id="IPR010998">
    <property type="entry name" value="Integrase_recombinase_N"/>
</dbReference>
<dbReference type="InterPro" id="IPR013762">
    <property type="entry name" value="Integrase-like_cat_sf"/>
</dbReference>
<dbReference type="Pfam" id="PF13356">
    <property type="entry name" value="Arm-DNA-bind_3"/>
    <property type="match status" value="1"/>
</dbReference>
<dbReference type="GO" id="GO:0003677">
    <property type="term" value="F:DNA binding"/>
    <property type="evidence" value="ECO:0007669"/>
    <property type="project" value="UniProtKB-KW"/>
</dbReference>
<dbReference type="InterPro" id="IPR050808">
    <property type="entry name" value="Phage_Integrase"/>
</dbReference>
<dbReference type="PANTHER" id="PTHR30629:SF2">
    <property type="entry name" value="PROPHAGE INTEGRASE INTS-RELATED"/>
    <property type="match status" value="1"/>
</dbReference>